<dbReference type="RefSeq" id="WP_261893286.1">
    <property type="nucleotide sequence ID" value="NZ_AP024895.1"/>
</dbReference>
<sequence>MMILKRVARLALFVGSLTTFTAQAFVVTDSNGSHEWQQPAKRVVVLNWSAAEAMFVLGVKPVGVADPEGYDTWVKVPKVPDNLTNVGMRGEPNLEQIHQLKPDVIISGSGQPAAYDSLTQIAPVLSFDTFRDDHENGPAVDEAFLNMAKVVGKEAEAKQYLAQRTQKIAQWREALNKHFNHQIPNVAMVHFADISHVAAYGNNSTVEYALSQLGIEPALPSKKTAWGETNLPLQSLAAIKDGVVIYIRPFAQEKKLLSSPLWKHLPFVRQGHFLTVEPCWTYGSAASIEHIAQAATEALLTLPAK</sequence>
<name>A0ABZ0QAH7_9VIBR</name>
<evidence type="ECO:0000256" key="4">
    <source>
        <dbReference type="ARBA" id="ARBA00022496"/>
    </source>
</evidence>
<dbReference type="PRINTS" id="PR01715">
    <property type="entry name" value="FERRIBNDNGPP"/>
</dbReference>
<gene>
    <name evidence="8" type="ORF">R8Z52_15120</name>
</gene>
<dbReference type="Gene3D" id="3.40.50.1980">
    <property type="entry name" value="Nitrogenase molybdenum iron protein domain"/>
    <property type="match status" value="2"/>
</dbReference>
<keyword evidence="3" id="KW-0813">Transport</keyword>
<proteinExistence type="inferred from homology"/>
<feature type="chain" id="PRO_5047117172" evidence="6">
    <location>
        <begin position="25"/>
        <end position="305"/>
    </location>
</feature>
<evidence type="ECO:0000256" key="1">
    <source>
        <dbReference type="ARBA" id="ARBA00004196"/>
    </source>
</evidence>
<dbReference type="SUPFAM" id="SSF53807">
    <property type="entry name" value="Helical backbone' metal receptor"/>
    <property type="match status" value="1"/>
</dbReference>
<dbReference type="PANTHER" id="PTHR30532">
    <property type="entry name" value="IRON III DICITRATE-BINDING PERIPLASMIC PROTEIN"/>
    <property type="match status" value="1"/>
</dbReference>
<evidence type="ECO:0000256" key="5">
    <source>
        <dbReference type="ARBA" id="ARBA00022729"/>
    </source>
</evidence>
<feature type="domain" description="Fe/B12 periplasmic-binding" evidence="7">
    <location>
        <begin position="42"/>
        <end position="305"/>
    </location>
</feature>
<dbReference type="PANTHER" id="PTHR30532:SF1">
    <property type="entry name" value="IRON(3+)-HYDROXAMATE-BINDING PROTEIN FHUD"/>
    <property type="match status" value="1"/>
</dbReference>
<keyword evidence="5 6" id="KW-0732">Signal</keyword>
<evidence type="ECO:0000256" key="6">
    <source>
        <dbReference type="SAM" id="SignalP"/>
    </source>
</evidence>
<evidence type="ECO:0000256" key="2">
    <source>
        <dbReference type="ARBA" id="ARBA00008814"/>
    </source>
</evidence>
<accession>A0ABZ0QAH7</accession>
<evidence type="ECO:0000313" key="9">
    <source>
        <dbReference type="Proteomes" id="UP001304071"/>
    </source>
</evidence>
<evidence type="ECO:0000259" key="7">
    <source>
        <dbReference type="PROSITE" id="PS50983"/>
    </source>
</evidence>
<dbReference type="CDD" id="cd01146">
    <property type="entry name" value="FhuD"/>
    <property type="match status" value="1"/>
</dbReference>
<comment type="subcellular location">
    <subcellularLocation>
        <location evidence="1">Cell envelope</location>
    </subcellularLocation>
</comment>
<reference evidence="8 9" key="1">
    <citation type="submission" date="2023-11" db="EMBL/GenBank/DDBJ databases">
        <title>Plant-associative lifestyle of Vibrio porteresiae and its evolutionary dynamics.</title>
        <authorList>
            <person name="Rameshkumar N."/>
            <person name="Kirti K."/>
        </authorList>
    </citation>
    <scope>NUCLEOTIDE SEQUENCE [LARGE SCALE GENOMIC DNA]</scope>
    <source>
        <strain evidence="8 9">MSSRF30</strain>
    </source>
</reference>
<evidence type="ECO:0000313" key="8">
    <source>
        <dbReference type="EMBL" id="WPC73429.1"/>
    </source>
</evidence>
<keyword evidence="9" id="KW-1185">Reference proteome</keyword>
<evidence type="ECO:0000256" key="3">
    <source>
        <dbReference type="ARBA" id="ARBA00022448"/>
    </source>
</evidence>
<dbReference type="InterPro" id="IPR051313">
    <property type="entry name" value="Bact_iron-sidero_bind"/>
</dbReference>
<keyword evidence="4" id="KW-0406">Ion transport</keyword>
<comment type="similarity">
    <text evidence="2">Belongs to the bacterial solute-binding protein 8 family.</text>
</comment>
<protein>
    <submittedName>
        <fullName evidence="8">Iron-siderophore ABC transporter substrate-binding protein</fullName>
    </submittedName>
</protein>
<dbReference type="Pfam" id="PF01497">
    <property type="entry name" value="Peripla_BP_2"/>
    <property type="match status" value="1"/>
</dbReference>
<organism evidence="8 9">
    <name type="scientific">Vibrio porteresiae DSM 19223</name>
    <dbReference type="NCBI Taxonomy" id="1123496"/>
    <lineage>
        <taxon>Bacteria</taxon>
        <taxon>Pseudomonadati</taxon>
        <taxon>Pseudomonadota</taxon>
        <taxon>Gammaproteobacteria</taxon>
        <taxon>Vibrionales</taxon>
        <taxon>Vibrionaceae</taxon>
        <taxon>Vibrio</taxon>
    </lineage>
</organism>
<dbReference type="PROSITE" id="PS50983">
    <property type="entry name" value="FE_B12_PBP"/>
    <property type="match status" value="1"/>
</dbReference>
<dbReference type="EMBL" id="CP138203">
    <property type="protein sequence ID" value="WPC73429.1"/>
    <property type="molecule type" value="Genomic_DNA"/>
</dbReference>
<keyword evidence="4" id="KW-0408">Iron</keyword>
<dbReference type="InterPro" id="IPR002491">
    <property type="entry name" value="ABC_transptr_periplasmic_BD"/>
</dbReference>
<dbReference type="Proteomes" id="UP001304071">
    <property type="component" value="Chromosome 1"/>
</dbReference>
<feature type="signal peptide" evidence="6">
    <location>
        <begin position="1"/>
        <end position="24"/>
    </location>
</feature>
<keyword evidence="4" id="KW-0410">Iron transport</keyword>